<evidence type="ECO:0000313" key="2">
    <source>
        <dbReference type="Proteomes" id="UP001328107"/>
    </source>
</evidence>
<comment type="caution">
    <text evidence="1">The sequence shown here is derived from an EMBL/GenBank/DDBJ whole genome shotgun (WGS) entry which is preliminary data.</text>
</comment>
<dbReference type="Gene3D" id="3.30.710.10">
    <property type="entry name" value="Potassium Channel Kv1.1, Chain A"/>
    <property type="match status" value="1"/>
</dbReference>
<protein>
    <recommendedName>
        <fullName evidence="3">BTB domain-containing protein</fullName>
    </recommendedName>
</protein>
<dbReference type="EMBL" id="BTRK01000005">
    <property type="protein sequence ID" value="GMR55414.1"/>
    <property type="molecule type" value="Genomic_DNA"/>
</dbReference>
<dbReference type="AlphaFoldDB" id="A0AAN5D2Z6"/>
<organism evidence="1 2">
    <name type="scientific">Pristionchus mayeri</name>
    <dbReference type="NCBI Taxonomy" id="1317129"/>
    <lineage>
        <taxon>Eukaryota</taxon>
        <taxon>Metazoa</taxon>
        <taxon>Ecdysozoa</taxon>
        <taxon>Nematoda</taxon>
        <taxon>Chromadorea</taxon>
        <taxon>Rhabditida</taxon>
        <taxon>Rhabditina</taxon>
        <taxon>Diplogasteromorpha</taxon>
        <taxon>Diplogasteroidea</taxon>
        <taxon>Neodiplogasteridae</taxon>
        <taxon>Pristionchus</taxon>
    </lineage>
</organism>
<feature type="non-terminal residue" evidence="1">
    <location>
        <position position="91"/>
    </location>
</feature>
<reference evidence="2" key="1">
    <citation type="submission" date="2022-10" db="EMBL/GenBank/DDBJ databases">
        <title>Genome assembly of Pristionchus species.</title>
        <authorList>
            <person name="Yoshida K."/>
            <person name="Sommer R.J."/>
        </authorList>
    </citation>
    <scope>NUCLEOTIDE SEQUENCE [LARGE SCALE GENOMIC DNA]</scope>
    <source>
        <strain evidence="2">RS5460</strain>
    </source>
</reference>
<evidence type="ECO:0008006" key="3">
    <source>
        <dbReference type="Google" id="ProtNLM"/>
    </source>
</evidence>
<dbReference type="Proteomes" id="UP001328107">
    <property type="component" value="Unassembled WGS sequence"/>
</dbReference>
<proteinExistence type="predicted"/>
<accession>A0AAN5D2Z6</accession>
<sequence length="91" mass="10699">LSDFTVSHILKLADRFQMERMLIRCENHLTQSTRFDEITKLTFADQYRLKSLRDQCLESFVSIADFTQKLKLSPEYDNFSDAMKGAICDRI</sequence>
<dbReference type="InterPro" id="IPR011333">
    <property type="entry name" value="SKP1/BTB/POZ_sf"/>
</dbReference>
<keyword evidence="2" id="KW-1185">Reference proteome</keyword>
<dbReference type="PANTHER" id="PTHR22744">
    <property type="entry name" value="HELIX LOOP HELIX PROTEIN 21-RELATED"/>
    <property type="match status" value="1"/>
</dbReference>
<name>A0AAN5D2Z6_9BILA</name>
<dbReference type="PANTHER" id="PTHR22744:SF14">
    <property type="entry name" value="BTB DOMAIN-CONTAINING PROTEIN-RELATED"/>
    <property type="match status" value="1"/>
</dbReference>
<feature type="non-terminal residue" evidence="1">
    <location>
        <position position="1"/>
    </location>
</feature>
<gene>
    <name evidence="1" type="ORF">PMAYCL1PPCAC_25609</name>
</gene>
<evidence type="ECO:0000313" key="1">
    <source>
        <dbReference type="EMBL" id="GMR55414.1"/>
    </source>
</evidence>